<dbReference type="Proteomes" id="UP000575083">
    <property type="component" value="Unassembled WGS sequence"/>
</dbReference>
<sequence>MPAAQTLERMHQLIWALVYGGLLTLVLGLATAGADEELGWAMGAAGGVLVAVGVVLIGVRSRLKTTP</sequence>
<keyword evidence="1" id="KW-0472">Membrane</keyword>
<feature type="transmembrane region" description="Helical" evidence="1">
    <location>
        <begin position="12"/>
        <end position="32"/>
    </location>
</feature>
<gene>
    <name evidence="2" type="ORF">HNP48_005331</name>
</gene>
<keyword evidence="1" id="KW-0812">Transmembrane</keyword>
<proteinExistence type="predicted"/>
<evidence type="ECO:0000313" key="3">
    <source>
        <dbReference type="Proteomes" id="UP000575083"/>
    </source>
</evidence>
<dbReference type="RefSeq" id="WP_184862797.1">
    <property type="nucleotide sequence ID" value="NZ_JACHLK010000013.1"/>
</dbReference>
<evidence type="ECO:0000256" key="1">
    <source>
        <dbReference type="SAM" id="Phobius"/>
    </source>
</evidence>
<dbReference type="EMBL" id="JACHLK010000013">
    <property type="protein sequence ID" value="MBB6562618.1"/>
    <property type="molecule type" value="Genomic_DNA"/>
</dbReference>
<dbReference type="AlphaFoldDB" id="A0A7X0UBZ7"/>
<accession>A0A7X0UBZ7</accession>
<name>A0A7X0UBZ7_9BURK</name>
<keyword evidence="1" id="KW-1133">Transmembrane helix</keyword>
<reference evidence="2 3" key="1">
    <citation type="submission" date="2020-08" db="EMBL/GenBank/DDBJ databases">
        <title>Functional genomics of gut bacteria from endangered species of beetles.</title>
        <authorList>
            <person name="Carlos-Shanley C."/>
        </authorList>
    </citation>
    <scope>NUCLEOTIDE SEQUENCE [LARGE SCALE GENOMIC DNA]</scope>
    <source>
        <strain evidence="2 3">S00198</strain>
    </source>
</reference>
<protein>
    <submittedName>
        <fullName evidence="2">Uncharacterized protein</fullName>
    </submittedName>
</protein>
<keyword evidence="3" id="KW-1185">Reference proteome</keyword>
<feature type="transmembrane region" description="Helical" evidence="1">
    <location>
        <begin position="38"/>
        <end position="59"/>
    </location>
</feature>
<evidence type="ECO:0000313" key="2">
    <source>
        <dbReference type="EMBL" id="MBB6562618.1"/>
    </source>
</evidence>
<organism evidence="2 3">
    <name type="scientific">Acidovorax soli</name>
    <dbReference type="NCBI Taxonomy" id="592050"/>
    <lineage>
        <taxon>Bacteria</taxon>
        <taxon>Pseudomonadati</taxon>
        <taxon>Pseudomonadota</taxon>
        <taxon>Betaproteobacteria</taxon>
        <taxon>Burkholderiales</taxon>
        <taxon>Comamonadaceae</taxon>
        <taxon>Acidovorax</taxon>
    </lineage>
</organism>
<comment type="caution">
    <text evidence="2">The sequence shown here is derived from an EMBL/GenBank/DDBJ whole genome shotgun (WGS) entry which is preliminary data.</text>
</comment>